<feature type="coiled-coil region" evidence="1">
    <location>
        <begin position="7"/>
        <end position="62"/>
    </location>
</feature>
<organism evidence="2 3">
    <name type="scientific">Bordetella genomosp. 11</name>
    <dbReference type="NCBI Taxonomy" id="1416808"/>
    <lineage>
        <taxon>Bacteria</taxon>
        <taxon>Pseudomonadati</taxon>
        <taxon>Pseudomonadota</taxon>
        <taxon>Betaproteobacteria</taxon>
        <taxon>Burkholderiales</taxon>
        <taxon>Alcaligenaceae</taxon>
        <taxon>Bordetella</taxon>
    </lineage>
</organism>
<dbReference type="RefSeq" id="WP_094841816.1">
    <property type="nucleotide sequence ID" value="NZ_NEVS01000004.1"/>
</dbReference>
<proteinExistence type="predicted"/>
<comment type="caution">
    <text evidence="2">The sequence shown here is derived from an EMBL/GenBank/DDBJ whole genome shotgun (WGS) entry which is preliminary data.</text>
</comment>
<dbReference type="AlphaFoldDB" id="A0A261UER3"/>
<accession>A0A261UER3</accession>
<dbReference type="PANTHER" id="PTHR36508">
    <property type="entry name" value="PROTEIN SLYX"/>
    <property type="match status" value="1"/>
</dbReference>
<evidence type="ECO:0000313" key="3">
    <source>
        <dbReference type="Proteomes" id="UP000215767"/>
    </source>
</evidence>
<evidence type="ECO:0000256" key="1">
    <source>
        <dbReference type="SAM" id="Coils"/>
    </source>
</evidence>
<dbReference type="Pfam" id="PF04102">
    <property type="entry name" value="SlyX"/>
    <property type="match status" value="1"/>
</dbReference>
<gene>
    <name evidence="2" type="ORF">CAL28_13320</name>
</gene>
<dbReference type="EMBL" id="NEVS01000004">
    <property type="protein sequence ID" value="OZI60404.1"/>
    <property type="molecule type" value="Genomic_DNA"/>
</dbReference>
<reference evidence="3" key="1">
    <citation type="submission" date="2017-05" db="EMBL/GenBank/DDBJ databases">
        <title>Complete and WGS of Bordetella genogroups.</title>
        <authorList>
            <person name="Spilker T."/>
            <person name="Lipuma J."/>
        </authorList>
    </citation>
    <scope>NUCLEOTIDE SEQUENCE [LARGE SCALE GENOMIC DNA]</scope>
    <source>
        <strain evidence="3">AU8856</strain>
    </source>
</reference>
<evidence type="ECO:0000313" key="2">
    <source>
        <dbReference type="EMBL" id="OZI60404.1"/>
    </source>
</evidence>
<name>A0A261UER3_9BORD</name>
<dbReference type="InterPro" id="IPR007236">
    <property type="entry name" value="SlyX"/>
</dbReference>
<dbReference type="OrthoDB" id="5297107at2"/>
<dbReference type="PANTHER" id="PTHR36508:SF1">
    <property type="entry name" value="PROTEIN SLYX"/>
    <property type="match status" value="1"/>
</dbReference>
<dbReference type="Proteomes" id="UP000215767">
    <property type="component" value="Unassembled WGS sequence"/>
</dbReference>
<keyword evidence="1" id="KW-0175">Coiled coil</keyword>
<sequence>MATEDTREDLARRVKELEIKAGFAEDLLEQLNQAVHRQQAQIEKLAQRIGQLRQQLADTDEAKGTFRSLRDEVPPHY</sequence>
<dbReference type="Gene3D" id="1.20.5.300">
    <property type="match status" value="1"/>
</dbReference>
<keyword evidence="3" id="KW-1185">Reference proteome</keyword>
<protein>
    <submittedName>
        <fullName evidence="2">SlyX protein</fullName>
    </submittedName>
</protein>